<dbReference type="SMART" id="SM00822">
    <property type="entry name" value="PKS_KR"/>
    <property type="match status" value="1"/>
</dbReference>
<dbReference type="InterPro" id="IPR051911">
    <property type="entry name" value="SDR_oxidoreductase"/>
</dbReference>
<organism evidence="5 6">
    <name type="scientific">Paenibacillus konkukensis</name>
    <dbReference type="NCBI Taxonomy" id="2020716"/>
    <lineage>
        <taxon>Bacteria</taxon>
        <taxon>Bacillati</taxon>
        <taxon>Bacillota</taxon>
        <taxon>Bacilli</taxon>
        <taxon>Bacillales</taxon>
        <taxon>Paenibacillaceae</taxon>
        <taxon>Paenibacillus</taxon>
    </lineage>
</organism>
<sequence length="290" mass="31397">MSAQKVWLITGTSTGLGRSLAETVIARGDMLVATVRNQGAGRELTELAPDRVKVVTMDVTDAAAIRSCVQEAYRAFGRIDVLVNNAGYGLFGAVEEITEEQIRRQLETNLTGSILMTKEVLPRMREQRSGHIIQISSVGGQLATPGLSIYHATKWGIEGFCESLAGEVAAFGIKVTIVEPGGIRTDWAGRSMDHGDILAAYEGTPIAQIRQMREELVPSGDPDKMARVIAGLTLRDDAPLRLTLGSDAYTLLQQILPKRLEQLEAEKVLTLSTDTEHAGAASDGWKQLLK</sequence>
<accession>A0ABY4RQ76</accession>
<name>A0ABY4RQ76_9BACL</name>
<dbReference type="SUPFAM" id="SSF51735">
    <property type="entry name" value="NAD(P)-binding Rossmann-fold domains"/>
    <property type="match status" value="1"/>
</dbReference>
<evidence type="ECO:0000313" key="6">
    <source>
        <dbReference type="Proteomes" id="UP001057134"/>
    </source>
</evidence>
<dbReference type="Gene3D" id="3.40.50.720">
    <property type="entry name" value="NAD(P)-binding Rossmann-like Domain"/>
    <property type="match status" value="1"/>
</dbReference>
<dbReference type="InterPro" id="IPR057326">
    <property type="entry name" value="KR_dom"/>
</dbReference>
<reference evidence="5" key="2">
    <citation type="journal article" date="2021" name="J Anim Sci Technol">
        <title>Complete genome sequence of Paenibacillus konkukensis sp. nov. SK3146 as a potential probiotic strain.</title>
        <authorList>
            <person name="Jung H.I."/>
            <person name="Park S."/>
            <person name="Niu K.M."/>
            <person name="Lee S.W."/>
            <person name="Kothari D."/>
            <person name="Yi K.J."/>
            <person name="Kim S.K."/>
        </authorList>
    </citation>
    <scope>NUCLEOTIDE SEQUENCE</scope>
    <source>
        <strain evidence="5">SK3146</strain>
    </source>
</reference>
<keyword evidence="6" id="KW-1185">Reference proteome</keyword>
<dbReference type="NCBIfam" id="NF006114">
    <property type="entry name" value="PRK08263.1"/>
    <property type="match status" value="1"/>
</dbReference>
<gene>
    <name evidence="5" type="primary">fabG_6</name>
    <name evidence="5" type="ORF">SK3146_03916</name>
</gene>
<dbReference type="Proteomes" id="UP001057134">
    <property type="component" value="Chromosome"/>
</dbReference>
<proteinExistence type="inferred from homology"/>
<keyword evidence="2 5" id="KW-0560">Oxidoreductase</keyword>
<feature type="domain" description="Ketoreductase" evidence="4">
    <location>
        <begin position="5"/>
        <end position="190"/>
    </location>
</feature>
<protein>
    <submittedName>
        <fullName evidence="5">3-oxoacyl-[acyl-carrier-protein] reductase FabG</fullName>
        <ecNumber evidence="5">1.1.1.100</ecNumber>
    </submittedName>
</protein>
<dbReference type="EMBL" id="CP027059">
    <property type="protein sequence ID" value="UQZ84661.1"/>
    <property type="molecule type" value="Genomic_DNA"/>
</dbReference>
<dbReference type="NCBIfam" id="NF004824">
    <property type="entry name" value="PRK06180.1"/>
    <property type="match status" value="1"/>
</dbReference>
<dbReference type="EC" id="1.1.1.100" evidence="5"/>
<evidence type="ECO:0000256" key="1">
    <source>
        <dbReference type="ARBA" id="ARBA00006484"/>
    </source>
</evidence>
<dbReference type="PRINTS" id="PR00081">
    <property type="entry name" value="GDHRDH"/>
</dbReference>
<evidence type="ECO:0000259" key="4">
    <source>
        <dbReference type="SMART" id="SM00822"/>
    </source>
</evidence>
<dbReference type="PANTHER" id="PTHR43976:SF16">
    <property type="entry name" value="SHORT-CHAIN DEHYDROGENASE_REDUCTASE FAMILY PROTEIN"/>
    <property type="match status" value="1"/>
</dbReference>
<dbReference type="CDD" id="cd05374">
    <property type="entry name" value="17beta-HSD-like_SDR_c"/>
    <property type="match status" value="1"/>
</dbReference>
<evidence type="ECO:0000313" key="5">
    <source>
        <dbReference type="EMBL" id="UQZ84661.1"/>
    </source>
</evidence>
<evidence type="ECO:0000256" key="2">
    <source>
        <dbReference type="ARBA" id="ARBA00023002"/>
    </source>
</evidence>
<dbReference type="PRINTS" id="PR00080">
    <property type="entry name" value="SDRFAMILY"/>
</dbReference>
<dbReference type="InterPro" id="IPR036291">
    <property type="entry name" value="NAD(P)-bd_dom_sf"/>
</dbReference>
<dbReference type="InterPro" id="IPR002347">
    <property type="entry name" value="SDR_fam"/>
</dbReference>
<comment type="similarity">
    <text evidence="1 3">Belongs to the short-chain dehydrogenases/reductases (SDR) family.</text>
</comment>
<dbReference type="PANTHER" id="PTHR43976">
    <property type="entry name" value="SHORT CHAIN DEHYDROGENASE"/>
    <property type="match status" value="1"/>
</dbReference>
<dbReference type="RefSeq" id="WP_249860408.1">
    <property type="nucleotide sequence ID" value="NZ_CP027059.1"/>
</dbReference>
<dbReference type="Pfam" id="PF00106">
    <property type="entry name" value="adh_short"/>
    <property type="match status" value="1"/>
</dbReference>
<reference evidence="5" key="1">
    <citation type="submission" date="2018-02" db="EMBL/GenBank/DDBJ databases">
        <authorList>
            <person name="Kim S.-K."/>
            <person name="Jung H.-I."/>
            <person name="Lee S.-W."/>
        </authorList>
    </citation>
    <scope>NUCLEOTIDE SEQUENCE</scope>
    <source>
        <strain evidence="5">SK3146</strain>
    </source>
</reference>
<evidence type="ECO:0000256" key="3">
    <source>
        <dbReference type="RuleBase" id="RU000363"/>
    </source>
</evidence>
<dbReference type="NCBIfam" id="NF005065">
    <property type="entry name" value="PRK06482.1"/>
    <property type="match status" value="1"/>
</dbReference>
<dbReference type="GO" id="GO:0004316">
    <property type="term" value="F:3-oxoacyl-[acyl-carrier-protein] reductase (NADPH) activity"/>
    <property type="evidence" value="ECO:0007669"/>
    <property type="project" value="UniProtKB-EC"/>
</dbReference>